<gene>
    <name evidence="1" type="ORF">EFL95_07615</name>
</gene>
<protein>
    <submittedName>
        <fullName evidence="1">DUF3145 domain-containing protein</fullName>
    </submittedName>
</protein>
<dbReference type="InterPro" id="IPR021491">
    <property type="entry name" value="DUF3145"/>
</dbReference>
<evidence type="ECO:0000313" key="1">
    <source>
        <dbReference type="EMBL" id="RNL78913.1"/>
    </source>
</evidence>
<dbReference type="RefSeq" id="WP_123233415.1">
    <property type="nucleotide sequence ID" value="NZ_RJSG01000002.1"/>
</dbReference>
<sequence length="167" mass="17994">MTRTATRGVLYIHSAPSALCPHVEWAVGGVLGNAVNLAWTQQGAQAGTYRAEYSWSGDAGTAAAVASALRGWNQLRFEVTEDPTSATEGARFSYTPDLGVFHGVSGLHGDLMIPEDRLKAAVIKAALGETTLELEIDKLLGKPWDDELETFRYAGDGVPVRWLHQVV</sequence>
<accession>A0A3N0DU40</accession>
<dbReference type="Pfam" id="PF11343">
    <property type="entry name" value="DUF3145"/>
    <property type="match status" value="1"/>
</dbReference>
<dbReference type="OrthoDB" id="3210860at2"/>
<reference evidence="1 2" key="1">
    <citation type="submission" date="2018-11" db="EMBL/GenBank/DDBJ databases">
        <authorList>
            <person name="Li F."/>
        </authorList>
    </citation>
    <scope>NUCLEOTIDE SEQUENCE [LARGE SCALE GENOMIC DNA]</scope>
    <source>
        <strain evidence="1 2">KIS18-7</strain>
    </source>
</reference>
<dbReference type="EMBL" id="RJSG01000002">
    <property type="protein sequence ID" value="RNL78913.1"/>
    <property type="molecule type" value="Genomic_DNA"/>
</dbReference>
<proteinExistence type="predicted"/>
<organism evidence="1 2">
    <name type="scientific">Nocardioides marmorisolisilvae</name>
    <dbReference type="NCBI Taxonomy" id="1542737"/>
    <lineage>
        <taxon>Bacteria</taxon>
        <taxon>Bacillati</taxon>
        <taxon>Actinomycetota</taxon>
        <taxon>Actinomycetes</taxon>
        <taxon>Propionibacteriales</taxon>
        <taxon>Nocardioidaceae</taxon>
        <taxon>Nocardioides</taxon>
    </lineage>
</organism>
<name>A0A3N0DU40_9ACTN</name>
<dbReference type="AlphaFoldDB" id="A0A3N0DU40"/>
<keyword evidence="2" id="KW-1185">Reference proteome</keyword>
<evidence type="ECO:0000313" key="2">
    <source>
        <dbReference type="Proteomes" id="UP000277094"/>
    </source>
</evidence>
<dbReference type="Proteomes" id="UP000277094">
    <property type="component" value="Unassembled WGS sequence"/>
</dbReference>
<comment type="caution">
    <text evidence="1">The sequence shown here is derived from an EMBL/GenBank/DDBJ whole genome shotgun (WGS) entry which is preliminary data.</text>
</comment>